<dbReference type="InterPro" id="IPR037164">
    <property type="entry name" value="Satellite_virus_coat_sf"/>
</dbReference>
<evidence type="ECO:0000256" key="1">
    <source>
        <dbReference type="ARBA" id="ARBA00004328"/>
    </source>
</evidence>
<keyword evidence="3" id="KW-0946">Virion</keyword>
<organism evidence="5 6">
    <name type="scientific">Sewage-associated circular DNA virus-29</name>
    <dbReference type="NCBI Taxonomy" id="1592096"/>
    <lineage>
        <taxon>Viruses</taxon>
        <taxon>Monodnaviria</taxon>
        <taxon>Shotokuvirae</taxon>
        <taxon>Cressdnaviricota</taxon>
        <taxon>Arfiviricetes</taxon>
        <taxon>Rohanvirales</taxon>
        <taxon>Adamaviridae</taxon>
        <taxon>Caradhivirus</taxon>
        <taxon>Caradhivirus amobel</taxon>
    </lineage>
</organism>
<evidence type="ECO:0000256" key="2">
    <source>
        <dbReference type="ARBA" id="ARBA00022561"/>
    </source>
</evidence>
<dbReference type="EMBL" id="KM821764">
    <property type="protein sequence ID" value="AJD07551.1"/>
    <property type="molecule type" value="Genomic_DNA"/>
</dbReference>
<evidence type="ECO:0000256" key="4">
    <source>
        <dbReference type="SAM" id="MobiDB-lite"/>
    </source>
</evidence>
<dbReference type="GeneID" id="22974530"/>
<evidence type="ECO:0000313" key="6">
    <source>
        <dbReference type="Proteomes" id="UP000207647"/>
    </source>
</evidence>
<dbReference type="Pfam" id="PF00844">
    <property type="entry name" value="Gemini_coat"/>
    <property type="match status" value="1"/>
</dbReference>
<dbReference type="GO" id="GO:0019028">
    <property type="term" value="C:viral capsid"/>
    <property type="evidence" value="ECO:0007669"/>
    <property type="project" value="UniProtKB-KW"/>
</dbReference>
<dbReference type="KEGG" id="vg:22974530"/>
<dbReference type="RefSeq" id="YP_009117069.1">
    <property type="nucleotide sequence ID" value="NC_026274.1"/>
</dbReference>
<dbReference type="SUPFAM" id="SSF88650">
    <property type="entry name" value="Satellite viruses"/>
    <property type="match status" value="1"/>
</dbReference>
<proteinExistence type="predicted"/>
<protein>
    <submittedName>
        <fullName evidence="5">Capsid protein</fullName>
    </submittedName>
</protein>
<reference evidence="5 6" key="1">
    <citation type="journal article" date="2015" name="Infect. Genet. Evol.">
        <title>Characterisation of a diverse range of circular replication-associated protein encoding DNA viruses recovered from a sewage treatment oxidation pond.</title>
        <authorList>
            <person name="Kraberger S."/>
            <person name="Arguello-Astorga G.R."/>
            <person name="Greenfield L.G."/>
            <person name="Galilee C."/>
            <person name="Law D."/>
            <person name="Martin D.P."/>
            <person name="Varsani A."/>
        </authorList>
    </citation>
    <scope>NUCLEOTIDE SEQUENCE [LARGE SCALE GENOMIC DNA]</scope>
    <source>
        <strain evidence="5">SaCV-29_NZ-BS4325-2012</strain>
    </source>
</reference>
<dbReference type="GO" id="GO:0005198">
    <property type="term" value="F:structural molecule activity"/>
    <property type="evidence" value="ECO:0007669"/>
    <property type="project" value="InterPro"/>
</dbReference>
<accession>A0A0B4UGN4</accession>
<evidence type="ECO:0000256" key="3">
    <source>
        <dbReference type="ARBA" id="ARBA00022844"/>
    </source>
</evidence>
<dbReference type="InterPro" id="IPR029053">
    <property type="entry name" value="Viral_coat"/>
</dbReference>
<feature type="region of interest" description="Disordered" evidence="4">
    <location>
        <begin position="1"/>
        <end position="43"/>
    </location>
</feature>
<sequence>MSRQVGQKWKAPKQLQAPRNAFTNNNRNPKANGRSAPLATRGFGDMGILKNREKKFFDRSTLGAPTGVSTTPVAYLLHNPAQGADYNQRIGRKTVVKSIYIRGRMFVEPVGLTPLPADQWCPGQQARLIVFIDYQPNGATPALTDLLNSADPASQLNADNRDRFKVVKDKVFTFGPVCVSNSDLVSSERSYQDFKFFKKLNLECINNSTSTNAIADIQSGALFAYFIGTNVAGSTDLVSVWTSRTRYEDM</sequence>
<dbReference type="InterPro" id="IPR000263">
    <property type="entry name" value="GV_A/BR1_coat"/>
</dbReference>
<dbReference type="Gene3D" id="2.60.120.20">
    <property type="match status" value="1"/>
</dbReference>
<evidence type="ECO:0000313" key="5">
    <source>
        <dbReference type="EMBL" id="AJD07551.1"/>
    </source>
</evidence>
<keyword evidence="2" id="KW-0167">Capsid protein</keyword>
<name>A0A0B4UGN4_9VIRU</name>
<dbReference type="OrthoDB" id="34966at10239"/>
<dbReference type="Proteomes" id="UP000207647">
    <property type="component" value="Segment"/>
</dbReference>
<comment type="subcellular location">
    <subcellularLocation>
        <location evidence="1">Virion</location>
    </subcellularLocation>
</comment>
<keyword evidence="6" id="KW-1185">Reference proteome</keyword>